<evidence type="ECO:0000313" key="13">
    <source>
        <dbReference type="Proteomes" id="UP001372338"/>
    </source>
</evidence>
<evidence type="ECO:0000256" key="5">
    <source>
        <dbReference type="ARBA" id="ARBA00023015"/>
    </source>
</evidence>
<name>A0AAN9E157_CROPI</name>
<evidence type="ECO:0000259" key="11">
    <source>
        <dbReference type="PROSITE" id="PS51141"/>
    </source>
</evidence>
<dbReference type="Pfam" id="PF03110">
    <property type="entry name" value="SBP"/>
    <property type="match status" value="1"/>
</dbReference>
<dbReference type="InterPro" id="IPR004333">
    <property type="entry name" value="SBP_dom"/>
</dbReference>
<dbReference type="Gene3D" id="4.10.1100.10">
    <property type="entry name" value="Transcription factor, SBP-box domain"/>
    <property type="match status" value="1"/>
</dbReference>
<dbReference type="SUPFAM" id="SSF103612">
    <property type="entry name" value="SBT domain"/>
    <property type="match status" value="1"/>
</dbReference>
<evidence type="ECO:0000256" key="6">
    <source>
        <dbReference type="ARBA" id="ARBA00023125"/>
    </source>
</evidence>
<evidence type="ECO:0000256" key="4">
    <source>
        <dbReference type="ARBA" id="ARBA00022833"/>
    </source>
</evidence>
<feature type="compositionally biased region" description="Basic and acidic residues" evidence="10">
    <location>
        <begin position="158"/>
        <end position="171"/>
    </location>
</feature>
<reference evidence="12 13" key="1">
    <citation type="submission" date="2024-01" db="EMBL/GenBank/DDBJ databases">
        <title>The genomes of 5 underutilized Papilionoideae crops provide insights into root nodulation and disease resistanc.</title>
        <authorList>
            <person name="Yuan L."/>
        </authorList>
    </citation>
    <scope>NUCLEOTIDE SEQUENCE [LARGE SCALE GENOMIC DNA]</scope>
    <source>
        <strain evidence="12">ZHUSHIDOU_FW_LH</strain>
        <tissue evidence="12">Leaf</tissue>
    </source>
</reference>
<evidence type="ECO:0000256" key="3">
    <source>
        <dbReference type="ARBA" id="ARBA00022771"/>
    </source>
</evidence>
<feature type="region of interest" description="Disordered" evidence="10">
    <location>
        <begin position="1"/>
        <end position="59"/>
    </location>
</feature>
<comment type="caution">
    <text evidence="12">The sequence shown here is derived from an EMBL/GenBank/DDBJ whole genome shotgun (WGS) entry which is preliminary data.</text>
</comment>
<comment type="subcellular location">
    <subcellularLocation>
        <location evidence="1">Nucleus</location>
    </subcellularLocation>
</comment>
<dbReference type="InterPro" id="IPR044817">
    <property type="entry name" value="SBP-like"/>
</dbReference>
<evidence type="ECO:0000256" key="1">
    <source>
        <dbReference type="ARBA" id="ARBA00004123"/>
    </source>
</evidence>
<dbReference type="GO" id="GO:0003677">
    <property type="term" value="F:DNA binding"/>
    <property type="evidence" value="ECO:0007669"/>
    <property type="project" value="UniProtKB-KW"/>
</dbReference>
<evidence type="ECO:0000256" key="7">
    <source>
        <dbReference type="ARBA" id="ARBA00023163"/>
    </source>
</evidence>
<keyword evidence="8" id="KW-0539">Nucleus</keyword>
<keyword evidence="3 9" id="KW-0863">Zinc-finger</keyword>
<keyword evidence="5" id="KW-0805">Transcription regulation</keyword>
<dbReference type="InterPro" id="IPR036893">
    <property type="entry name" value="SBP_sf"/>
</dbReference>
<dbReference type="Proteomes" id="UP001372338">
    <property type="component" value="Unassembled WGS sequence"/>
</dbReference>
<evidence type="ECO:0000256" key="10">
    <source>
        <dbReference type="SAM" id="MobiDB-lite"/>
    </source>
</evidence>
<dbReference type="PANTHER" id="PTHR31251:SF226">
    <property type="entry name" value="SQUAMOSA PROMOTER-BINDING-LIKE PROTEIN 6"/>
    <property type="match status" value="1"/>
</dbReference>
<sequence>MEARSIERKRSVEKERKESLAEEVEDEVEEEDEIVGDEKKKVAAGGSSGRRGLSGGSGGVSLPSCQAERCGADLSDAKRYHRRHKVCEFHSKAPVVVVAGQRQRFCQQCSRFHDLVEFDETKRSCRRRLAGHNERRRKSNVETSNEGCSRGKGQQQQHTKESHCRNADERGRIQINMTGSSGYKSFHIR</sequence>
<keyword evidence="13" id="KW-1185">Reference proteome</keyword>
<evidence type="ECO:0000256" key="9">
    <source>
        <dbReference type="PROSITE-ProRule" id="PRU00470"/>
    </source>
</evidence>
<keyword evidence="6" id="KW-0238">DNA-binding</keyword>
<protein>
    <recommendedName>
        <fullName evidence="11">SBP-type domain-containing protein</fullName>
    </recommendedName>
</protein>
<dbReference type="FunFam" id="4.10.1100.10:FF:000001">
    <property type="entry name" value="Squamosa promoter-binding-like protein 14"/>
    <property type="match status" value="1"/>
</dbReference>
<dbReference type="PANTHER" id="PTHR31251">
    <property type="entry name" value="SQUAMOSA PROMOTER-BINDING-LIKE PROTEIN 4"/>
    <property type="match status" value="1"/>
</dbReference>
<organism evidence="12 13">
    <name type="scientific">Crotalaria pallida</name>
    <name type="common">Smooth rattlebox</name>
    <name type="synonym">Crotalaria striata</name>
    <dbReference type="NCBI Taxonomy" id="3830"/>
    <lineage>
        <taxon>Eukaryota</taxon>
        <taxon>Viridiplantae</taxon>
        <taxon>Streptophyta</taxon>
        <taxon>Embryophyta</taxon>
        <taxon>Tracheophyta</taxon>
        <taxon>Spermatophyta</taxon>
        <taxon>Magnoliopsida</taxon>
        <taxon>eudicotyledons</taxon>
        <taxon>Gunneridae</taxon>
        <taxon>Pentapetalae</taxon>
        <taxon>rosids</taxon>
        <taxon>fabids</taxon>
        <taxon>Fabales</taxon>
        <taxon>Fabaceae</taxon>
        <taxon>Papilionoideae</taxon>
        <taxon>50 kb inversion clade</taxon>
        <taxon>genistoids sensu lato</taxon>
        <taxon>core genistoids</taxon>
        <taxon>Crotalarieae</taxon>
        <taxon>Crotalaria</taxon>
    </lineage>
</organism>
<accession>A0AAN9E157</accession>
<feature type="region of interest" description="Disordered" evidence="10">
    <location>
        <begin position="131"/>
        <end position="171"/>
    </location>
</feature>
<evidence type="ECO:0000256" key="2">
    <source>
        <dbReference type="ARBA" id="ARBA00022723"/>
    </source>
</evidence>
<feature type="domain" description="SBP-type" evidence="11">
    <location>
        <begin position="62"/>
        <end position="139"/>
    </location>
</feature>
<dbReference type="AlphaFoldDB" id="A0AAN9E157"/>
<evidence type="ECO:0000313" key="12">
    <source>
        <dbReference type="EMBL" id="KAK7244250.1"/>
    </source>
</evidence>
<feature type="compositionally biased region" description="Basic and acidic residues" evidence="10">
    <location>
        <begin position="1"/>
        <end position="20"/>
    </location>
</feature>
<proteinExistence type="predicted"/>
<feature type="compositionally biased region" description="Polar residues" evidence="10">
    <location>
        <begin position="141"/>
        <end position="157"/>
    </location>
</feature>
<dbReference type="PROSITE" id="PS51141">
    <property type="entry name" value="ZF_SBP"/>
    <property type="match status" value="1"/>
</dbReference>
<keyword evidence="2" id="KW-0479">Metal-binding</keyword>
<evidence type="ECO:0000256" key="8">
    <source>
        <dbReference type="ARBA" id="ARBA00023242"/>
    </source>
</evidence>
<keyword evidence="4" id="KW-0862">Zinc</keyword>
<dbReference type="EMBL" id="JAYWIO010000008">
    <property type="protein sequence ID" value="KAK7244250.1"/>
    <property type="molecule type" value="Genomic_DNA"/>
</dbReference>
<dbReference type="GO" id="GO:0008270">
    <property type="term" value="F:zinc ion binding"/>
    <property type="evidence" value="ECO:0007669"/>
    <property type="project" value="UniProtKB-KW"/>
</dbReference>
<keyword evidence="7" id="KW-0804">Transcription</keyword>
<feature type="compositionally biased region" description="Acidic residues" evidence="10">
    <location>
        <begin position="21"/>
        <end position="35"/>
    </location>
</feature>
<dbReference type="GO" id="GO:0005634">
    <property type="term" value="C:nucleus"/>
    <property type="evidence" value="ECO:0007669"/>
    <property type="project" value="UniProtKB-SubCell"/>
</dbReference>
<gene>
    <name evidence="12" type="ORF">RIF29_39069</name>
</gene>
<feature type="compositionally biased region" description="Gly residues" evidence="10">
    <location>
        <begin position="46"/>
        <end position="59"/>
    </location>
</feature>